<dbReference type="PANTHER" id="PTHR37710">
    <property type="entry name" value="TRANSMEMBRANE PROTEIN"/>
    <property type="match status" value="1"/>
</dbReference>
<dbReference type="EMBL" id="OZ021745">
    <property type="protein sequence ID" value="CAK9312437.1"/>
    <property type="molecule type" value="Genomic_DNA"/>
</dbReference>
<evidence type="ECO:0000256" key="1">
    <source>
        <dbReference type="SAM" id="MobiDB-lite"/>
    </source>
</evidence>
<reference evidence="2 3" key="1">
    <citation type="submission" date="2024-03" db="EMBL/GenBank/DDBJ databases">
        <authorList>
            <person name="Gkanogiannis A."/>
            <person name="Becerra Lopez-Lavalle L."/>
        </authorList>
    </citation>
    <scope>NUCLEOTIDE SEQUENCE [LARGE SCALE GENOMIC DNA]</scope>
</reference>
<feature type="compositionally biased region" description="Basic and acidic residues" evidence="1">
    <location>
        <begin position="291"/>
        <end position="308"/>
    </location>
</feature>
<feature type="region of interest" description="Disordered" evidence="1">
    <location>
        <begin position="184"/>
        <end position="313"/>
    </location>
</feature>
<feature type="compositionally biased region" description="Basic and acidic residues" evidence="1">
    <location>
        <begin position="261"/>
        <end position="281"/>
    </location>
</feature>
<keyword evidence="3" id="KW-1185">Reference proteome</keyword>
<sequence>MSSRRRPLQICGVSFLAVAHSTCTRAQNLDGRLGSITRKMVWIAKLMKPLIFVLKYQCLLVVSFVDDRLLATANILEKIFPPSKLVFDKIDDLLHLIETFPSKFDDVVDKIPCFNQVLLLDWTVTHAISLLKFMITILMNWGRDGTREKEILVDINYKEGRNGSGSADKSECCSEAIVSSVSETQQAEAAMDEKMKSNPMKGANKEVLKLGTKGVLKDDEGCKENEKSTNKVEKGTRDEMDDKDEKGNSKEVENNESQMAKMEESVEKAEGNKEIPDDQSHKGIISNEENSEVKEEKEEGLMDYESEKGSTVSIENEEDILELFETAWLMKPTVKGKGNLMPRSASFV</sequence>
<dbReference type="Proteomes" id="UP001642487">
    <property type="component" value="Chromosome 11"/>
</dbReference>
<accession>A0ABP0XW96</accession>
<protein>
    <submittedName>
        <fullName evidence="2">Uncharacterized protein</fullName>
    </submittedName>
</protein>
<dbReference type="PANTHER" id="PTHR37710:SF1">
    <property type="entry name" value="TRANSMEMBRANE PROTEIN"/>
    <property type="match status" value="1"/>
</dbReference>
<evidence type="ECO:0000313" key="2">
    <source>
        <dbReference type="EMBL" id="CAK9312437.1"/>
    </source>
</evidence>
<name>A0ABP0XW96_9ROSI</name>
<proteinExistence type="predicted"/>
<organism evidence="2 3">
    <name type="scientific">Citrullus colocynthis</name>
    <name type="common">colocynth</name>
    <dbReference type="NCBI Taxonomy" id="252529"/>
    <lineage>
        <taxon>Eukaryota</taxon>
        <taxon>Viridiplantae</taxon>
        <taxon>Streptophyta</taxon>
        <taxon>Embryophyta</taxon>
        <taxon>Tracheophyta</taxon>
        <taxon>Spermatophyta</taxon>
        <taxon>Magnoliopsida</taxon>
        <taxon>eudicotyledons</taxon>
        <taxon>Gunneridae</taxon>
        <taxon>Pentapetalae</taxon>
        <taxon>rosids</taxon>
        <taxon>fabids</taxon>
        <taxon>Cucurbitales</taxon>
        <taxon>Cucurbitaceae</taxon>
        <taxon>Benincaseae</taxon>
        <taxon>Citrullus</taxon>
    </lineage>
</organism>
<feature type="compositionally biased region" description="Basic and acidic residues" evidence="1">
    <location>
        <begin position="215"/>
        <end position="253"/>
    </location>
</feature>
<gene>
    <name evidence="2" type="ORF">CITCOLO1_LOCUS4126</name>
</gene>
<evidence type="ECO:0000313" key="3">
    <source>
        <dbReference type="Proteomes" id="UP001642487"/>
    </source>
</evidence>